<gene>
    <name evidence="5" type="ORF">UFOPK2282_01219</name>
</gene>
<dbReference type="GO" id="GO:0008658">
    <property type="term" value="F:penicillin binding"/>
    <property type="evidence" value="ECO:0007669"/>
    <property type="project" value="InterPro"/>
</dbReference>
<reference evidence="5" key="1">
    <citation type="submission" date="2020-05" db="EMBL/GenBank/DDBJ databases">
        <authorList>
            <person name="Chiriac C."/>
            <person name="Salcher M."/>
            <person name="Ghai R."/>
            <person name="Kavagutti S V."/>
        </authorList>
    </citation>
    <scope>NUCLEOTIDE SEQUENCE</scope>
</reference>
<dbReference type="EMBL" id="CAEZWR010000162">
    <property type="protein sequence ID" value="CAB4673675.1"/>
    <property type="molecule type" value="Genomic_DNA"/>
</dbReference>
<dbReference type="AlphaFoldDB" id="A0A6J6MM65"/>
<feature type="compositionally biased region" description="Low complexity" evidence="3">
    <location>
        <begin position="408"/>
        <end position="421"/>
    </location>
</feature>
<evidence type="ECO:0000256" key="1">
    <source>
        <dbReference type="ARBA" id="ARBA00022676"/>
    </source>
</evidence>
<evidence type="ECO:0000259" key="4">
    <source>
        <dbReference type="Pfam" id="PF00905"/>
    </source>
</evidence>
<name>A0A6J6MM65_9ZZZZ</name>
<dbReference type="GO" id="GO:0008955">
    <property type="term" value="F:peptidoglycan glycosyltransferase activity"/>
    <property type="evidence" value="ECO:0007669"/>
    <property type="project" value="TreeGrafter"/>
</dbReference>
<evidence type="ECO:0000256" key="2">
    <source>
        <dbReference type="ARBA" id="ARBA00022679"/>
    </source>
</evidence>
<dbReference type="InterPro" id="IPR012338">
    <property type="entry name" value="Beta-lactam/transpept-like"/>
</dbReference>
<accession>A0A6J6MM65</accession>
<protein>
    <submittedName>
        <fullName evidence="5">Unannotated protein</fullName>
    </submittedName>
</protein>
<dbReference type="PANTHER" id="PTHR32282">
    <property type="entry name" value="BINDING PROTEIN TRANSPEPTIDASE, PUTATIVE-RELATED"/>
    <property type="match status" value="1"/>
</dbReference>
<keyword evidence="2" id="KW-0808">Transferase</keyword>
<organism evidence="5">
    <name type="scientific">freshwater metagenome</name>
    <dbReference type="NCBI Taxonomy" id="449393"/>
    <lineage>
        <taxon>unclassified sequences</taxon>
        <taxon>metagenomes</taxon>
        <taxon>ecological metagenomes</taxon>
    </lineage>
</organism>
<dbReference type="PANTHER" id="PTHR32282:SF34">
    <property type="entry name" value="PENICILLIN-BINDING PROTEIN 1A"/>
    <property type="match status" value="1"/>
</dbReference>
<dbReference type="Gene3D" id="3.40.710.10">
    <property type="entry name" value="DD-peptidase/beta-lactamase superfamily"/>
    <property type="match status" value="1"/>
</dbReference>
<dbReference type="Pfam" id="PF00905">
    <property type="entry name" value="Transpeptidase"/>
    <property type="match status" value="1"/>
</dbReference>
<dbReference type="GO" id="GO:0009252">
    <property type="term" value="P:peptidoglycan biosynthetic process"/>
    <property type="evidence" value="ECO:0007669"/>
    <property type="project" value="TreeGrafter"/>
</dbReference>
<dbReference type="GO" id="GO:0030288">
    <property type="term" value="C:outer membrane-bounded periplasmic space"/>
    <property type="evidence" value="ECO:0007669"/>
    <property type="project" value="TreeGrafter"/>
</dbReference>
<evidence type="ECO:0000313" key="5">
    <source>
        <dbReference type="EMBL" id="CAB4673675.1"/>
    </source>
</evidence>
<feature type="region of interest" description="Disordered" evidence="3">
    <location>
        <begin position="397"/>
        <end position="449"/>
    </location>
</feature>
<evidence type="ECO:0000256" key="3">
    <source>
        <dbReference type="SAM" id="MobiDB-lite"/>
    </source>
</evidence>
<sequence length="449" mass="46184">MLGQGFTEQEIEKGGLRIITTLDKQAEDAAIAAVENQGPKSKTQGLRIGLASVRPGTGEIVAIYGGEDFITSQINNATRPFAQAGSTFKPFALAAATEKDYNLQTIWPGQSPITVNGYTLNNYSDKSYGQVSLLKATLKSINSAYVTLESAIGVGAVADAAVRAGIPSTTPGLNLDNLDLTFVLGTASPSGLNMANAYATFANQGTQSSTSIVKQVLGQNGGLLFEYTPTLNMAFDSRIANTVTYALNQNVERGTAFAARALERPAAAKTGTTDGNKSAWLVGYTPELSTAVLMAKEIEGIPVSLSGTGGLKTVTGGSFPTAIWTAYMKGALKNAPVAQFPAPPDSINDRWNCADLTASYGGTPPLGCPNASAVEFGPGIDEAGNPDGINIPESTTVIPDITKGDGAPVVGGKPGKATKTPTPTPTPTPTKTKKVPVHSGGDSAPGRAG</sequence>
<dbReference type="SUPFAM" id="SSF56601">
    <property type="entry name" value="beta-lactamase/transpeptidase-like"/>
    <property type="match status" value="1"/>
</dbReference>
<keyword evidence="1" id="KW-0328">Glycosyltransferase</keyword>
<dbReference type="InterPro" id="IPR001460">
    <property type="entry name" value="PCN-bd_Tpept"/>
</dbReference>
<feature type="domain" description="Penicillin-binding protein transpeptidase" evidence="4">
    <location>
        <begin position="55"/>
        <end position="299"/>
    </location>
</feature>
<dbReference type="InterPro" id="IPR050396">
    <property type="entry name" value="Glycosyltr_51/Transpeptidase"/>
</dbReference>
<proteinExistence type="predicted"/>